<gene>
    <name evidence="2" type="ORF">EIN_401390</name>
</gene>
<dbReference type="GO" id="GO:0005524">
    <property type="term" value="F:ATP binding"/>
    <property type="evidence" value="ECO:0007669"/>
    <property type="project" value="InterPro"/>
</dbReference>
<dbReference type="InterPro" id="IPR053215">
    <property type="entry name" value="TKL_Ser/Thr_kinase"/>
</dbReference>
<name>A0A0A1UDI4_ENTIV</name>
<dbReference type="RefSeq" id="XP_004261147.1">
    <property type="nucleotide sequence ID" value="XM_004261099.1"/>
</dbReference>
<dbReference type="PANTHER" id="PTHR45756:SF1">
    <property type="entry name" value="PROTEIN KINASE DOMAIN CONTAINING PROTEIN"/>
    <property type="match status" value="1"/>
</dbReference>
<dbReference type="Gene3D" id="1.10.510.10">
    <property type="entry name" value="Transferase(Phosphotransferase) domain 1"/>
    <property type="match status" value="1"/>
</dbReference>
<dbReference type="EMBL" id="KB206235">
    <property type="protein sequence ID" value="ELP94376.1"/>
    <property type="molecule type" value="Genomic_DNA"/>
</dbReference>
<evidence type="ECO:0000259" key="1">
    <source>
        <dbReference type="PROSITE" id="PS50011"/>
    </source>
</evidence>
<evidence type="ECO:0000313" key="2">
    <source>
        <dbReference type="EMBL" id="ELP94376.1"/>
    </source>
</evidence>
<dbReference type="PANTHER" id="PTHR45756">
    <property type="entry name" value="PALMITOYLTRANSFERASE"/>
    <property type="match status" value="1"/>
</dbReference>
<sequence length="81" mass="9283">MVTLKIKLDNILVLSLNVKKSNAKLFDFVSSKNVNLLMTNMTFTKKIGTPKYMAPKVFDRIKYKKASDVYSFARLCLSFVI</sequence>
<dbReference type="GO" id="GO:0004672">
    <property type="term" value="F:protein kinase activity"/>
    <property type="evidence" value="ECO:0007669"/>
    <property type="project" value="InterPro"/>
</dbReference>
<dbReference type="InterPro" id="IPR000719">
    <property type="entry name" value="Prot_kinase_dom"/>
</dbReference>
<dbReference type="AlphaFoldDB" id="A0A0A1UDI4"/>
<keyword evidence="2" id="KW-0418">Kinase</keyword>
<dbReference type="VEuPathDB" id="AmoebaDB:EIN_401390"/>
<dbReference type="Proteomes" id="UP000014680">
    <property type="component" value="Unassembled WGS sequence"/>
</dbReference>
<dbReference type="KEGG" id="eiv:EIN_401390"/>
<evidence type="ECO:0000313" key="3">
    <source>
        <dbReference type="Proteomes" id="UP000014680"/>
    </source>
</evidence>
<dbReference type="PROSITE" id="PS50011">
    <property type="entry name" value="PROTEIN_KINASE_DOM"/>
    <property type="match status" value="1"/>
</dbReference>
<organism evidence="2 3">
    <name type="scientific">Entamoeba invadens IP1</name>
    <dbReference type="NCBI Taxonomy" id="370355"/>
    <lineage>
        <taxon>Eukaryota</taxon>
        <taxon>Amoebozoa</taxon>
        <taxon>Evosea</taxon>
        <taxon>Archamoebae</taxon>
        <taxon>Mastigamoebida</taxon>
        <taxon>Entamoebidae</taxon>
        <taxon>Entamoeba</taxon>
    </lineage>
</organism>
<feature type="domain" description="Protein kinase" evidence="1">
    <location>
        <begin position="1"/>
        <end position="81"/>
    </location>
</feature>
<keyword evidence="3" id="KW-1185">Reference proteome</keyword>
<protein>
    <submittedName>
        <fullName evidence="2">Protein serine/threonine kinase, putative</fullName>
    </submittedName>
</protein>
<dbReference type="GeneID" id="14893361"/>
<proteinExistence type="predicted"/>
<dbReference type="Pfam" id="PF00069">
    <property type="entry name" value="Pkinase"/>
    <property type="match status" value="1"/>
</dbReference>
<dbReference type="InterPro" id="IPR011009">
    <property type="entry name" value="Kinase-like_dom_sf"/>
</dbReference>
<dbReference type="SUPFAM" id="SSF56112">
    <property type="entry name" value="Protein kinase-like (PK-like)"/>
    <property type="match status" value="1"/>
</dbReference>
<keyword evidence="2" id="KW-0808">Transferase</keyword>
<reference evidence="2 3" key="1">
    <citation type="submission" date="2012-10" db="EMBL/GenBank/DDBJ databases">
        <authorList>
            <person name="Zafar N."/>
            <person name="Inman J."/>
            <person name="Hall N."/>
            <person name="Lorenzi H."/>
            <person name="Caler E."/>
        </authorList>
    </citation>
    <scope>NUCLEOTIDE SEQUENCE [LARGE SCALE GENOMIC DNA]</scope>
    <source>
        <strain evidence="2 3">IP1</strain>
    </source>
</reference>
<accession>A0A0A1UDI4</accession>